<name>A0A8H6C8L1_9LECA</name>
<evidence type="ECO:0000259" key="1">
    <source>
        <dbReference type="PROSITE" id="PS50181"/>
    </source>
</evidence>
<evidence type="ECO:0000313" key="3">
    <source>
        <dbReference type="Proteomes" id="UP000593566"/>
    </source>
</evidence>
<comment type="caution">
    <text evidence="2">The sequence shown here is derived from an EMBL/GenBank/DDBJ whole genome shotgun (WGS) entry which is preliminary data.</text>
</comment>
<reference evidence="2 3" key="1">
    <citation type="journal article" date="2020" name="Genomics">
        <title>Complete, high-quality genomes from long-read metagenomic sequencing of two wolf lichen thalli reveals enigmatic genome architecture.</title>
        <authorList>
            <person name="McKenzie S.K."/>
            <person name="Walston R.F."/>
            <person name="Allen J.L."/>
        </authorList>
    </citation>
    <scope>NUCLEOTIDE SEQUENCE [LARGE SCALE GENOMIC DNA]</scope>
    <source>
        <strain evidence="2">WasteWater1</strain>
    </source>
</reference>
<dbReference type="Proteomes" id="UP000593566">
    <property type="component" value="Unassembled WGS sequence"/>
</dbReference>
<dbReference type="EMBL" id="JACCJB010000021">
    <property type="protein sequence ID" value="KAF6218998.1"/>
    <property type="molecule type" value="Genomic_DNA"/>
</dbReference>
<proteinExistence type="predicted"/>
<organism evidence="2 3">
    <name type="scientific">Letharia lupina</name>
    <dbReference type="NCBI Taxonomy" id="560253"/>
    <lineage>
        <taxon>Eukaryota</taxon>
        <taxon>Fungi</taxon>
        <taxon>Dikarya</taxon>
        <taxon>Ascomycota</taxon>
        <taxon>Pezizomycotina</taxon>
        <taxon>Lecanoromycetes</taxon>
        <taxon>OSLEUM clade</taxon>
        <taxon>Lecanoromycetidae</taxon>
        <taxon>Lecanorales</taxon>
        <taxon>Lecanorineae</taxon>
        <taxon>Parmeliaceae</taxon>
        <taxon>Letharia</taxon>
    </lineage>
</organism>
<dbReference type="InterPro" id="IPR001810">
    <property type="entry name" value="F-box_dom"/>
</dbReference>
<accession>A0A8H6C8L1</accession>
<keyword evidence="3" id="KW-1185">Reference proteome</keyword>
<dbReference type="AlphaFoldDB" id="A0A8H6C8L1"/>
<feature type="domain" description="F-box" evidence="1">
    <location>
        <begin position="95"/>
        <end position="141"/>
    </location>
</feature>
<dbReference type="RefSeq" id="XP_037148433.1">
    <property type="nucleotide sequence ID" value="XM_037296451.1"/>
</dbReference>
<evidence type="ECO:0000313" key="2">
    <source>
        <dbReference type="EMBL" id="KAF6218998.1"/>
    </source>
</evidence>
<gene>
    <name evidence="2" type="ORF">HO133_005542</name>
</gene>
<dbReference type="PROSITE" id="PS50181">
    <property type="entry name" value="FBOX"/>
    <property type="match status" value="1"/>
</dbReference>
<protein>
    <recommendedName>
        <fullName evidence="1">F-box domain-containing protein</fullName>
    </recommendedName>
</protein>
<sequence length="536" mass="60312">MVARDKYAEVVLELKYDKENMEDESMSLTPVLVNGTSGMASERTSIKRSLDLSARNNEESSTDLVELGNLHTPGEDLQEQAMQGEKSGEGNEDGKDHITLLPFEVMSKAFAQLSREERLTTTSLVCKKFMDVNRSYIYKFIHINLGNQREGGEDNPGLEEFGAWFATLLKHDQLRGRVVSLAFKVHHHDLYLQVQGHLENLVKHLKSLRELSLNPPPSRYDFPTNPMTTFLRLDFYYDRTTFWQGFPTLPPLELTQFFYIDHIRKLQIEHISLAPELHRGPFSIRRDNTSLIDDLRFIDCSPQTVGKLPDLLLLPQSLKCFVLETKCPWSVAQTPRARPHTMDAQQLYQALEPHHRTLETLVIAFSDGAGFLGKPTLSLAGWSSLTTLALPEAFLVCGRAKRPLHAVLPSRLVELQIQFPLLKPSMILRLEQLAENKKDCMPELNRVVVWHQGRDQENAAEGGDLGDLEMLQGLFGSVGTEFEWCFESAFAGTPLGKVLGVESTGGRGQNVHAHVLDAEGASGVGLYYDEDTHSVF</sequence>
<dbReference type="GeneID" id="59333948"/>